<dbReference type="PANTHER" id="PTHR46025:SF3">
    <property type="entry name" value="XYLOSYLTRANSFERASE OXT"/>
    <property type="match status" value="1"/>
</dbReference>
<keyword evidence="6" id="KW-0479">Metal-binding</keyword>
<evidence type="ECO:0000256" key="1">
    <source>
        <dbReference type="ARBA" id="ARBA00004323"/>
    </source>
</evidence>
<evidence type="ECO:0000313" key="15">
    <source>
        <dbReference type="EMBL" id="KKB58743.1"/>
    </source>
</evidence>
<evidence type="ECO:0000256" key="2">
    <source>
        <dbReference type="ARBA" id="ARBA00004648"/>
    </source>
</evidence>
<comment type="caution">
    <text evidence="15">The sequence shown here is derived from an EMBL/GenBank/DDBJ whole genome shotgun (WGS) entry which is preliminary data.</text>
</comment>
<keyword evidence="3" id="KW-0328">Glycosyltransferase</keyword>
<dbReference type="AlphaFoldDB" id="A0A0F5JLT7"/>
<keyword evidence="7" id="KW-0256">Endoplasmic reticulum</keyword>
<comment type="subcellular location">
    <subcellularLocation>
        <location evidence="2">Endoplasmic reticulum membrane</location>
        <topology evidence="2">Single-pass type II membrane protein</topology>
    </subcellularLocation>
    <subcellularLocation>
        <location evidence="1">Golgi apparatus membrane</location>
        <topology evidence="1">Single-pass type II membrane protein</topology>
    </subcellularLocation>
</comment>
<evidence type="ECO:0000256" key="9">
    <source>
        <dbReference type="ARBA" id="ARBA00022989"/>
    </source>
</evidence>
<reference evidence="15 16" key="1">
    <citation type="submission" date="2013-04" db="EMBL/GenBank/DDBJ databases">
        <title>The Genome Sequence of Parabacteroides gordonii DSM 23371.</title>
        <authorList>
            <consortium name="The Broad Institute Genomics Platform"/>
            <person name="Earl A."/>
            <person name="Ward D."/>
            <person name="Feldgarden M."/>
            <person name="Gevers D."/>
            <person name="Martens E."/>
            <person name="Sakamoto M."/>
            <person name="Benno Y."/>
            <person name="Suzuki N."/>
            <person name="Matsunaga N."/>
            <person name="Koshihara K."/>
            <person name="Seki M."/>
            <person name="Komiya H."/>
            <person name="Walker B."/>
            <person name="Young S."/>
            <person name="Zeng Q."/>
            <person name="Gargeya S."/>
            <person name="Fitzgerald M."/>
            <person name="Haas B."/>
            <person name="Abouelleil A."/>
            <person name="Allen A.W."/>
            <person name="Alvarado L."/>
            <person name="Arachchi H.M."/>
            <person name="Berlin A.M."/>
            <person name="Chapman S.B."/>
            <person name="Gainer-Dewar J."/>
            <person name="Goldberg J."/>
            <person name="Griggs A."/>
            <person name="Gujja S."/>
            <person name="Hansen M."/>
            <person name="Howarth C."/>
            <person name="Imamovic A."/>
            <person name="Ireland A."/>
            <person name="Larimer J."/>
            <person name="McCowan C."/>
            <person name="Murphy C."/>
            <person name="Pearson M."/>
            <person name="Poon T.W."/>
            <person name="Priest M."/>
            <person name="Roberts A."/>
            <person name="Saif S."/>
            <person name="Shea T."/>
            <person name="Sisk P."/>
            <person name="Sykes S."/>
            <person name="Wortman J."/>
            <person name="Nusbaum C."/>
            <person name="Birren B."/>
        </authorList>
    </citation>
    <scope>NUCLEOTIDE SEQUENCE [LARGE SCALE GENOMIC DNA]</scope>
    <source>
        <strain evidence="15 16">MS-1</strain>
    </source>
</reference>
<dbReference type="Pfam" id="PF02485">
    <property type="entry name" value="Branch"/>
    <property type="match status" value="1"/>
</dbReference>
<evidence type="ECO:0000256" key="8">
    <source>
        <dbReference type="ARBA" id="ARBA00022968"/>
    </source>
</evidence>
<dbReference type="GO" id="GO:0030158">
    <property type="term" value="F:protein xylosyltransferase activity"/>
    <property type="evidence" value="ECO:0007669"/>
    <property type="project" value="InterPro"/>
</dbReference>
<dbReference type="GO" id="GO:0015012">
    <property type="term" value="P:heparan sulfate proteoglycan biosynthetic process"/>
    <property type="evidence" value="ECO:0007669"/>
    <property type="project" value="TreeGrafter"/>
</dbReference>
<protein>
    <recommendedName>
        <fullName evidence="14">Peptide O-xylosyltransferase</fullName>
    </recommendedName>
</protein>
<evidence type="ECO:0000256" key="14">
    <source>
        <dbReference type="ARBA" id="ARBA00042865"/>
    </source>
</evidence>
<evidence type="ECO:0000313" key="16">
    <source>
        <dbReference type="Proteomes" id="UP000033035"/>
    </source>
</evidence>
<dbReference type="RefSeq" id="WP_028726515.1">
    <property type="nucleotide sequence ID" value="NZ_AUAE01000009.1"/>
</dbReference>
<evidence type="ECO:0000256" key="13">
    <source>
        <dbReference type="ARBA" id="ARBA00023180"/>
    </source>
</evidence>
<keyword evidence="5" id="KW-0812">Transmembrane</keyword>
<dbReference type="GO" id="GO:0050650">
    <property type="term" value="P:chondroitin sulfate proteoglycan biosynthetic process"/>
    <property type="evidence" value="ECO:0007669"/>
    <property type="project" value="TreeGrafter"/>
</dbReference>
<keyword evidence="10" id="KW-0333">Golgi apparatus</keyword>
<evidence type="ECO:0000256" key="11">
    <source>
        <dbReference type="ARBA" id="ARBA00023136"/>
    </source>
</evidence>
<proteinExistence type="predicted"/>
<keyword evidence="13" id="KW-0325">Glycoprotein</keyword>
<evidence type="ECO:0000256" key="12">
    <source>
        <dbReference type="ARBA" id="ARBA00023157"/>
    </source>
</evidence>
<evidence type="ECO:0000256" key="10">
    <source>
        <dbReference type="ARBA" id="ARBA00023034"/>
    </source>
</evidence>
<dbReference type="PATRIC" id="fig|1203610.3.peg.1663"/>
<accession>A0A0F5JLT7</accession>
<keyword evidence="12" id="KW-1015">Disulfide bond</keyword>
<keyword evidence="16" id="KW-1185">Reference proteome</keyword>
<dbReference type="InterPro" id="IPR003406">
    <property type="entry name" value="Glyco_trans_14"/>
</dbReference>
<sequence>MKHAYLVIAHGEYLVLEALLSMLDDERNDVFLHVDKRAYELSRQVGLFRMRKAGFYLLEKPMKVHWGDISQVKVEYLLFETALSNGPYAYYHLLSGVDLPIQRQDYIHTFFRENAGKEFVGFWQSSFHQKDMDRKVSRYHLFTRRFKGGNIFLHSASSISRNIVLCLQKVSKYRRYHELEFRKGANWVSVTHEFVEYLMTKKDFVLKRFRYTLCPDEIFLQTILWNSPFRFNLYSKEETDDSSMRKIDWERGRPYVWQNTDYEELVGSDMLFARKFSSANRKLIDKIQKHYSE</sequence>
<dbReference type="Proteomes" id="UP000033035">
    <property type="component" value="Unassembled WGS sequence"/>
</dbReference>
<evidence type="ECO:0000256" key="3">
    <source>
        <dbReference type="ARBA" id="ARBA00022676"/>
    </source>
</evidence>
<keyword evidence="11" id="KW-0472">Membrane</keyword>
<dbReference type="STRING" id="1203610.HMPREF1536_01622"/>
<organism evidence="15 16">
    <name type="scientific">Parabacteroides gordonii MS-1 = DSM 23371</name>
    <dbReference type="NCBI Taxonomy" id="1203610"/>
    <lineage>
        <taxon>Bacteria</taxon>
        <taxon>Pseudomonadati</taxon>
        <taxon>Bacteroidota</taxon>
        <taxon>Bacteroidia</taxon>
        <taxon>Bacteroidales</taxon>
        <taxon>Tannerellaceae</taxon>
        <taxon>Parabacteroides</taxon>
    </lineage>
</organism>
<keyword evidence="4" id="KW-0808">Transferase</keyword>
<gene>
    <name evidence="15" type="ORF">HMPREF1536_01622</name>
</gene>
<evidence type="ECO:0000256" key="4">
    <source>
        <dbReference type="ARBA" id="ARBA00022679"/>
    </source>
</evidence>
<name>A0A0F5JLT7_9BACT</name>
<keyword evidence="8" id="KW-0735">Signal-anchor</keyword>
<dbReference type="HOGENOM" id="CLU_032341_0_2_10"/>
<keyword evidence="9" id="KW-1133">Transmembrane helix</keyword>
<dbReference type="PANTHER" id="PTHR46025">
    <property type="entry name" value="XYLOSYLTRANSFERASE OXT"/>
    <property type="match status" value="1"/>
</dbReference>
<dbReference type="GO" id="GO:0046872">
    <property type="term" value="F:metal ion binding"/>
    <property type="evidence" value="ECO:0007669"/>
    <property type="project" value="UniProtKB-KW"/>
</dbReference>
<evidence type="ECO:0000256" key="7">
    <source>
        <dbReference type="ARBA" id="ARBA00022824"/>
    </source>
</evidence>
<dbReference type="InterPro" id="IPR043538">
    <property type="entry name" value="XYLT"/>
</dbReference>
<evidence type="ECO:0000256" key="6">
    <source>
        <dbReference type="ARBA" id="ARBA00022723"/>
    </source>
</evidence>
<dbReference type="GO" id="GO:0016020">
    <property type="term" value="C:membrane"/>
    <property type="evidence" value="ECO:0007669"/>
    <property type="project" value="InterPro"/>
</dbReference>
<dbReference type="EMBL" id="AQHW01000009">
    <property type="protein sequence ID" value="KKB58743.1"/>
    <property type="molecule type" value="Genomic_DNA"/>
</dbReference>
<evidence type="ECO:0000256" key="5">
    <source>
        <dbReference type="ARBA" id="ARBA00022692"/>
    </source>
</evidence>